<proteinExistence type="predicted"/>
<dbReference type="EMBL" id="ADBL01001345">
    <property type="status" value="NOT_ANNOTATED_CDS"/>
    <property type="molecule type" value="Genomic_DNA"/>
</dbReference>
<reference evidence="7" key="4">
    <citation type="journal article" date="2015" name="G3 (Bethesda)">
        <title>Genome sequences of three phytopathogenic species of the Magnaporthaceae family of fungi.</title>
        <authorList>
            <person name="Okagaki L.H."/>
            <person name="Nunes C.C."/>
            <person name="Sailsbery J."/>
            <person name="Clay B."/>
            <person name="Brown D."/>
            <person name="John T."/>
            <person name="Oh Y."/>
            <person name="Young N."/>
            <person name="Fitzgerald M."/>
            <person name="Haas B.J."/>
            <person name="Zeng Q."/>
            <person name="Young S."/>
            <person name="Adiconis X."/>
            <person name="Fan L."/>
            <person name="Levin J.Z."/>
            <person name="Mitchell T.K."/>
            <person name="Okubara P.A."/>
            <person name="Farman M.L."/>
            <person name="Kohn L.M."/>
            <person name="Birren B."/>
            <person name="Ma L.-J."/>
            <person name="Dean R.A."/>
        </authorList>
    </citation>
    <scope>NUCLEOTIDE SEQUENCE</scope>
    <source>
        <strain evidence="7">ATCC 64411 / 73-15</strain>
    </source>
</reference>
<dbReference type="STRING" id="644358.A0A0C4DZW3"/>
<comment type="function">
    <text evidence="3">Facilitates protein transport into the nucleus. Could be part of a multicomponent system of cytosolic factors that assemble at the pore complex during nuclear import.</text>
</comment>
<evidence type="ECO:0000259" key="5">
    <source>
        <dbReference type="PROSITE" id="PS50177"/>
    </source>
</evidence>
<reference evidence="6" key="3">
    <citation type="submission" date="2011-03" db="EMBL/GenBank/DDBJ databases">
        <title>Annotation of Magnaporthe poae ATCC 64411.</title>
        <authorList>
            <person name="Ma L.-J."/>
            <person name="Dead R."/>
            <person name="Young S.K."/>
            <person name="Zeng Q."/>
            <person name="Gargeya S."/>
            <person name="Fitzgerald M."/>
            <person name="Haas B."/>
            <person name="Abouelleil A."/>
            <person name="Alvarado L."/>
            <person name="Arachchi H.M."/>
            <person name="Berlin A."/>
            <person name="Brown A."/>
            <person name="Chapman S.B."/>
            <person name="Chen Z."/>
            <person name="Dunbar C."/>
            <person name="Freedman E."/>
            <person name="Gearin G."/>
            <person name="Gellesch M."/>
            <person name="Goldberg J."/>
            <person name="Griggs A."/>
            <person name="Gujja S."/>
            <person name="Heiman D."/>
            <person name="Howarth C."/>
            <person name="Larson L."/>
            <person name="Lui A."/>
            <person name="MacDonald P.J.P."/>
            <person name="Mehta T."/>
            <person name="Montmayeur A."/>
            <person name="Murphy C."/>
            <person name="Neiman D."/>
            <person name="Pearson M."/>
            <person name="Priest M."/>
            <person name="Roberts A."/>
            <person name="Saif S."/>
            <person name="Shea T."/>
            <person name="Shenoy N."/>
            <person name="Sisk P."/>
            <person name="Stolte C."/>
            <person name="Sykes S."/>
            <person name="Yandava C."/>
            <person name="Wortman J."/>
            <person name="Nusbaum C."/>
            <person name="Birren B."/>
        </authorList>
    </citation>
    <scope>NUCLEOTIDE SEQUENCE</scope>
    <source>
        <strain evidence="6">ATCC 64411</strain>
    </source>
</reference>
<dbReference type="OMA" id="QFVEYYY"/>
<gene>
    <name evidence="6" type="ORF">MAPG_05624</name>
</gene>
<dbReference type="EMBL" id="GL876969">
    <property type="protein sequence ID" value="KLU86612.1"/>
    <property type="molecule type" value="Genomic_DNA"/>
</dbReference>
<reference evidence="7" key="5">
    <citation type="submission" date="2015-06" db="UniProtKB">
        <authorList>
            <consortium name="EnsemblFungi"/>
        </authorList>
    </citation>
    <scope>IDENTIFICATION</scope>
    <source>
        <strain evidence="7">ATCC 64411</strain>
    </source>
</reference>
<dbReference type="AlphaFoldDB" id="A0A0C4DZW3"/>
<dbReference type="Pfam" id="PF02136">
    <property type="entry name" value="NTF2"/>
    <property type="match status" value="1"/>
</dbReference>
<sequence length="126" mass="14299">MATPQAVAQEFVQFYYLEFDKGKDARIAWSNLVYTDVSKLTFESTEHVGKAAIAEKLGGLPFEQVKHQVSTIDVQLTHHNDIVILVTGQLLVDEEQRPMNFSQVFQLAKDGERWFAVNDIFKLVLG</sequence>
<dbReference type="GO" id="GO:0051028">
    <property type="term" value="P:mRNA transport"/>
    <property type="evidence" value="ECO:0007669"/>
    <property type="project" value="UniProtKB-UniRule"/>
</dbReference>
<dbReference type="SUPFAM" id="SSF54427">
    <property type="entry name" value="NTF2-like"/>
    <property type="match status" value="1"/>
</dbReference>
<dbReference type="EnsemblFungi" id="MAPG_05624T0">
    <property type="protein sequence ID" value="MAPG_05624T0"/>
    <property type="gene ID" value="MAPG_05624"/>
</dbReference>
<keyword evidence="8" id="KW-1185">Reference proteome</keyword>
<dbReference type="Gene3D" id="3.10.450.50">
    <property type="match status" value="1"/>
</dbReference>
<evidence type="ECO:0000313" key="7">
    <source>
        <dbReference type="EnsemblFungi" id="MAPG_05624T0"/>
    </source>
</evidence>
<evidence type="ECO:0000256" key="2">
    <source>
        <dbReference type="ARBA" id="ARBA00026247"/>
    </source>
</evidence>
<dbReference type="GO" id="GO:0005737">
    <property type="term" value="C:cytoplasm"/>
    <property type="evidence" value="ECO:0007669"/>
    <property type="project" value="UniProtKB-SubCell"/>
</dbReference>
<accession>A0A0C4DZW3</accession>
<dbReference type="InterPro" id="IPR032710">
    <property type="entry name" value="NTF2-like_dom_sf"/>
</dbReference>
<protein>
    <recommendedName>
        <fullName evidence="2 4">Nuclear transport factor 2</fullName>
        <shortName evidence="4">NTF-2</shortName>
    </recommendedName>
</protein>
<reference evidence="8" key="1">
    <citation type="submission" date="2010-05" db="EMBL/GenBank/DDBJ databases">
        <title>The genome sequence of Magnaporthe poae strain ATCC 64411.</title>
        <authorList>
            <person name="Ma L.-J."/>
            <person name="Dead R."/>
            <person name="Young S."/>
            <person name="Zeng Q."/>
            <person name="Koehrsen M."/>
            <person name="Alvarado L."/>
            <person name="Berlin A."/>
            <person name="Chapman S.B."/>
            <person name="Chen Z."/>
            <person name="Freedman E."/>
            <person name="Gellesch M."/>
            <person name="Goldberg J."/>
            <person name="Griggs A."/>
            <person name="Gujja S."/>
            <person name="Heilman E.R."/>
            <person name="Heiman D."/>
            <person name="Hepburn T."/>
            <person name="Howarth C."/>
            <person name="Jen D."/>
            <person name="Larson L."/>
            <person name="Mehta T."/>
            <person name="Neiman D."/>
            <person name="Pearson M."/>
            <person name="Roberts A."/>
            <person name="Saif S."/>
            <person name="Shea T."/>
            <person name="Shenoy N."/>
            <person name="Sisk P."/>
            <person name="Stolte C."/>
            <person name="Sykes S."/>
            <person name="Walk T."/>
            <person name="White J."/>
            <person name="Yandava C."/>
            <person name="Haas B."/>
            <person name="Nusbaum C."/>
            <person name="Birren B."/>
        </authorList>
    </citation>
    <scope>NUCLEOTIDE SEQUENCE [LARGE SCALE GENOMIC DNA]</scope>
    <source>
        <strain evidence="8">ATCC 64411 / 73-15</strain>
    </source>
</reference>
<organism evidence="7 8">
    <name type="scientific">Magnaporthiopsis poae (strain ATCC 64411 / 73-15)</name>
    <name type="common">Kentucky bluegrass fungus</name>
    <name type="synonym">Magnaporthe poae</name>
    <dbReference type="NCBI Taxonomy" id="644358"/>
    <lineage>
        <taxon>Eukaryota</taxon>
        <taxon>Fungi</taxon>
        <taxon>Dikarya</taxon>
        <taxon>Ascomycota</taxon>
        <taxon>Pezizomycotina</taxon>
        <taxon>Sordariomycetes</taxon>
        <taxon>Sordariomycetidae</taxon>
        <taxon>Magnaporthales</taxon>
        <taxon>Magnaporthaceae</taxon>
        <taxon>Magnaporthiopsis</taxon>
    </lineage>
</organism>
<dbReference type="PROSITE" id="PS50177">
    <property type="entry name" value="NTF2_DOMAIN"/>
    <property type="match status" value="1"/>
</dbReference>
<evidence type="ECO:0000256" key="1">
    <source>
        <dbReference type="ARBA" id="ARBA00022490"/>
    </source>
</evidence>
<keyword evidence="1 4" id="KW-0963">Cytoplasm</keyword>
<keyword evidence="4" id="KW-0813">Transport</keyword>
<dbReference type="PANTHER" id="PTHR12612">
    <property type="entry name" value="NUCLEAR TRANSPORT FACTOR 2"/>
    <property type="match status" value="1"/>
</dbReference>
<dbReference type="GO" id="GO:0005635">
    <property type="term" value="C:nuclear envelope"/>
    <property type="evidence" value="ECO:0007669"/>
    <property type="project" value="UniProtKB-ARBA"/>
</dbReference>
<dbReference type="CDD" id="cd00780">
    <property type="entry name" value="NTF2"/>
    <property type="match status" value="1"/>
</dbReference>
<dbReference type="InterPro" id="IPR002075">
    <property type="entry name" value="NTF2_dom"/>
</dbReference>
<dbReference type="Proteomes" id="UP000011715">
    <property type="component" value="Unassembled WGS sequence"/>
</dbReference>
<name>A0A0C4DZW3_MAGP6</name>
<dbReference type="VEuPathDB" id="FungiDB:MAPG_05624"/>
<dbReference type="InterPro" id="IPR045875">
    <property type="entry name" value="NTF2"/>
</dbReference>
<dbReference type="FunFam" id="3.10.450.50:FF:000005">
    <property type="entry name" value="Nuclear transport factor 2"/>
    <property type="match status" value="1"/>
</dbReference>
<evidence type="ECO:0000313" key="8">
    <source>
        <dbReference type="Proteomes" id="UP000011715"/>
    </source>
</evidence>
<evidence type="ECO:0000313" key="6">
    <source>
        <dbReference type="EMBL" id="KLU86612.1"/>
    </source>
</evidence>
<dbReference type="InterPro" id="IPR018222">
    <property type="entry name" value="Nuclear_transport_factor_2_euk"/>
</dbReference>
<comment type="function">
    <text evidence="4">Has a role in nuclear-cytoplasmic transport of proteins and mRNAs.</text>
</comment>
<comment type="subcellular location">
    <subcellularLocation>
        <location evidence="4">Cytoplasm</location>
    </subcellularLocation>
    <subcellularLocation>
        <location evidence="4">Nucleus</location>
    </subcellularLocation>
</comment>
<evidence type="ECO:0000256" key="4">
    <source>
        <dbReference type="RuleBase" id="RU369002"/>
    </source>
</evidence>
<keyword evidence="4" id="KW-0539">Nucleus</keyword>
<dbReference type="eggNOG" id="KOG2104">
    <property type="taxonomic scope" value="Eukaryota"/>
</dbReference>
<reference evidence="6" key="2">
    <citation type="submission" date="2010-05" db="EMBL/GenBank/DDBJ databases">
        <title>The Genome Sequence of Magnaporthe poae strain ATCC 64411.</title>
        <authorList>
            <consortium name="The Broad Institute Genome Sequencing Platform"/>
            <consortium name="Broad Institute Genome Sequencing Center for Infectious Disease"/>
            <person name="Ma L.-J."/>
            <person name="Dead R."/>
            <person name="Young S."/>
            <person name="Zeng Q."/>
            <person name="Koehrsen M."/>
            <person name="Alvarado L."/>
            <person name="Berlin A."/>
            <person name="Chapman S.B."/>
            <person name="Chen Z."/>
            <person name="Freedman E."/>
            <person name="Gellesch M."/>
            <person name="Goldberg J."/>
            <person name="Griggs A."/>
            <person name="Gujja S."/>
            <person name="Heilman E.R."/>
            <person name="Heiman D."/>
            <person name="Hepburn T."/>
            <person name="Howarth C."/>
            <person name="Jen D."/>
            <person name="Larson L."/>
            <person name="Mehta T."/>
            <person name="Neiman D."/>
            <person name="Pearson M."/>
            <person name="Roberts A."/>
            <person name="Saif S."/>
            <person name="Shea T."/>
            <person name="Shenoy N."/>
            <person name="Sisk P."/>
            <person name="Stolte C."/>
            <person name="Sykes S."/>
            <person name="Walk T."/>
            <person name="White J."/>
            <person name="Yandava C."/>
            <person name="Haas B."/>
            <person name="Nusbaum C."/>
            <person name="Birren B."/>
        </authorList>
    </citation>
    <scope>NUCLEOTIDE SEQUENCE</scope>
    <source>
        <strain evidence="6">ATCC 64411</strain>
    </source>
</reference>
<feature type="domain" description="NTF2" evidence="5">
    <location>
        <begin position="7"/>
        <end position="123"/>
    </location>
</feature>
<keyword evidence="4" id="KW-0653">Protein transport</keyword>
<dbReference type="OrthoDB" id="6507044at2759"/>
<dbReference type="GO" id="GO:0006606">
    <property type="term" value="P:protein import into nucleus"/>
    <property type="evidence" value="ECO:0007669"/>
    <property type="project" value="UniProtKB-ARBA"/>
</dbReference>
<evidence type="ECO:0000256" key="3">
    <source>
        <dbReference type="ARBA" id="ARBA00053082"/>
    </source>
</evidence>